<evidence type="ECO:0000313" key="3">
    <source>
        <dbReference type="Proteomes" id="UP001499989"/>
    </source>
</evidence>
<evidence type="ECO:0000256" key="1">
    <source>
        <dbReference type="SAM" id="MobiDB-lite"/>
    </source>
</evidence>
<evidence type="ECO:0008006" key="4">
    <source>
        <dbReference type="Google" id="ProtNLM"/>
    </source>
</evidence>
<keyword evidence="3" id="KW-1185">Reference proteome</keyword>
<sequence>MPTAIGPPHGLPRPASPRALPDSPDGVGPGGGSGIALRRQAVPQLQAAPARNGTAARTWGPEIPRPVPGRTDYQGASVSIPTYQPAPTTTAIVESVPVPVPAEEWELDTTVTRAPTPIVEACGTGDGCAKTCASSCASS</sequence>
<evidence type="ECO:0000313" key="2">
    <source>
        <dbReference type="EMBL" id="GAA2703754.1"/>
    </source>
</evidence>
<comment type="caution">
    <text evidence="2">The sequence shown here is derived from an EMBL/GenBank/DDBJ whole genome shotgun (WGS) entry which is preliminary data.</text>
</comment>
<name>A0ABN3TIL3_9ACTN</name>
<protein>
    <recommendedName>
        <fullName evidence="4">FxLD family lantipeptide</fullName>
    </recommendedName>
</protein>
<gene>
    <name evidence="2" type="ORF">GCM10010310_76590</name>
</gene>
<reference evidence="2 3" key="1">
    <citation type="journal article" date="2019" name="Int. J. Syst. Evol. Microbiol.">
        <title>The Global Catalogue of Microorganisms (GCM) 10K type strain sequencing project: providing services to taxonomists for standard genome sequencing and annotation.</title>
        <authorList>
            <consortium name="The Broad Institute Genomics Platform"/>
            <consortium name="The Broad Institute Genome Sequencing Center for Infectious Disease"/>
            <person name="Wu L."/>
            <person name="Ma J."/>
        </authorList>
    </citation>
    <scope>NUCLEOTIDE SEQUENCE [LARGE SCALE GENOMIC DNA]</scope>
    <source>
        <strain evidence="2 3">JCM 4531</strain>
    </source>
</reference>
<feature type="region of interest" description="Disordered" evidence="1">
    <location>
        <begin position="1"/>
        <end position="80"/>
    </location>
</feature>
<proteinExistence type="predicted"/>
<accession>A0ABN3TIL3</accession>
<dbReference type="Proteomes" id="UP001499989">
    <property type="component" value="Unassembled WGS sequence"/>
</dbReference>
<organism evidence="2 3">
    <name type="scientific">Streptomyces violaceolatus</name>
    <dbReference type="NCBI Taxonomy" id="67378"/>
    <lineage>
        <taxon>Bacteria</taxon>
        <taxon>Bacillati</taxon>
        <taxon>Actinomycetota</taxon>
        <taxon>Actinomycetes</taxon>
        <taxon>Kitasatosporales</taxon>
        <taxon>Streptomycetaceae</taxon>
        <taxon>Streptomyces</taxon>
        <taxon>Streptomyces violaceoruber group</taxon>
    </lineage>
</organism>
<dbReference type="EMBL" id="BAAASK010000044">
    <property type="protein sequence ID" value="GAA2703754.1"/>
    <property type="molecule type" value="Genomic_DNA"/>
</dbReference>